<gene>
    <name evidence="15" type="ORF">PHAECO_LOCUS10771</name>
</gene>
<dbReference type="Gene3D" id="3.30.40.10">
    <property type="entry name" value="Zinc/RING finger domain, C3HC4 (zinc finger)"/>
    <property type="match status" value="2"/>
</dbReference>
<evidence type="ECO:0000256" key="8">
    <source>
        <dbReference type="ARBA" id="ARBA00023242"/>
    </source>
</evidence>
<dbReference type="PANTHER" id="PTHR10796:SF130">
    <property type="entry name" value="PATCHED DOMAIN-CONTAINING PROTEIN 3-LIKE PROTEIN"/>
    <property type="match status" value="1"/>
</dbReference>
<dbReference type="InterPro" id="IPR034732">
    <property type="entry name" value="EPHD"/>
</dbReference>
<dbReference type="FunFam" id="3.30.40.10:FF:000053">
    <property type="entry name" value="protein AF-10 isoform X2"/>
    <property type="match status" value="1"/>
</dbReference>
<feature type="domain" description="SSD" evidence="13">
    <location>
        <begin position="1192"/>
        <end position="1352"/>
    </location>
</feature>
<evidence type="ECO:0000259" key="14">
    <source>
        <dbReference type="PROSITE" id="PS51805"/>
    </source>
</evidence>
<feature type="transmembrane region" description="Helical" evidence="11">
    <location>
        <begin position="1329"/>
        <end position="1352"/>
    </location>
</feature>
<dbReference type="GO" id="GO:0008270">
    <property type="term" value="F:zinc ion binding"/>
    <property type="evidence" value="ECO:0007669"/>
    <property type="project" value="UniProtKB-KW"/>
</dbReference>
<dbReference type="InterPro" id="IPR019787">
    <property type="entry name" value="Znf_PHD-finger"/>
</dbReference>
<comment type="similarity">
    <text evidence="2">Belongs to the patched family.</text>
</comment>
<dbReference type="GO" id="GO:0016020">
    <property type="term" value="C:membrane"/>
    <property type="evidence" value="ECO:0007669"/>
    <property type="project" value="TreeGrafter"/>
</dbReference>
<evidence type="ECO:0000256" key="2">
    <source>
        <dbReference type="ARBA" id="ARBA00005585"/>
    </source>
</evidence>
<keyword evidence="3" id="KW-0597">Phosphoprotein</keyword>
<keyword evidence="5" id="KW-0677">Repeat</keyword>
<dbReference type="InterPro" id="IPR001965">
    <property type="entry name" value="Znf_PHD"/>
</dbReference>
<dbReference type="CDD" id="cd20901">
    <property type="entry name" value="CC_AF10"/>
    <property type="match status" value="1"/>
</dbReference>
<dbReference type="GO" id="GO:0005634">
    <property type="term" value="C:nucleus"/>
    <property type="evidence" value="ECO:0007669"/>
    <property type="project" value="UniProtKB-SubCell"/>
</dbReference>
<dbReference type="OrthoDB" id="6510177at2759"/>
<keyword evidence="11" id="KW-1133">Transmembrane helix</keyword>
<feature type="compositionally biased region" description="Low complexity" evidence="10">
    <location>
        <begin position="306"/>
        <end position="324"/>
    </location>
</feature>
<dbReference type="Pfam" id="PF12349">
    <property type="entry name" value="Sterol-sensing"/>
    <property type="match status" value="1"/>
</dbReference>
<sequence>MREMVGGCCVCSDDRGWSENPLVYCDGQSCTVAVHQACYGIVTVPTGPWYCRKCESQERSVKVKCELCPSKYGALKRTDNQGWAHVVCALYIPEVRFGNVTTMEPIQLQLIPAERFSKVCYICEEKGKPANASVGACMQCNKAGCRQQFHVTCAQGLGLLCEEAGNYLDNVKYCGYCQHHYSKLKKGGNVKTIPPYKPVANEAHNSDSSSEKEGTPSKAANPSPPTAASKKKTTANAKTVPSKSSNKSQSKPVNNNAKNAEKGKATNAKSGKTEELEKNGDSEPKESRDTKGAKKRKANSRAPTPVGVAGSEVSVVVNPVTSAGLVAGGGNSNLNSVGDKGGVAGSESAVDKKKAKIETTQSIITNQPVVALTSISAPKPSSAPLPSAPADPTATPPEPVSIPPAPPLPLPPTIIQTTQAQSHSQSQLQAQAHSLVVSVPLVNASLSPLGPIVCNQTSVVTATPSASERSGSVGCSEKGASAISSEVMTGGNSNQGLLTSDMNTGGLKITYEKQMDSINTEVDMELELEPSPSRTVEVPAKRGRSQSQSNEKTDRSSRSRKRNGSSATCPAPSSIVETHTKRASRSQHVTPPPMPLPLAGSEPPGAFAAISQAQMKESPPSSPSSESQSNPPSTRGRTRGRKSAPAAVNVGSGSSKDSKDVKIFQNGMSAPHMLGNQLNPNSTMHSKMNDHLNNEIEAHSIFSANDQLGTSLTGPQLHHKVLQQARASSTSSSTTSGGSGLSSMLGGGGGTIPQTLDQLLERQWEQGSQFLMEQAQHFDIASLLSCLHQLRAENLRLEEHVSSLLQRRDHLLAVNARLAIPLTNQPAAAPISTHPHQINNVHPSVAASHADATRSARHNGSTAPYPSHPQGTSAQHAAPENGLPPDPYGQSHPHRSPAGSQQSPNVRLGLLVGKRPIQTIVICWAVVFISALGLLRFRQEKNPLKLWVPPFTSFARDTEWLLNNLQTGYQDEVVMITGNDVLTPEVIQKLFDLDIQVRTAKSKTNLVLSDVCFQIPKVDKGLLKLLEDNTTNLDPSLQMNPAIYCSFVEAMKKECFTKSILELWDFNKKKIWNLTKDDIIETINTYDKNNIFGNLKKIDSLFGGVIRNESGHIIGAKALENIWYLNLNLSAIDMDKTGNLAGTAMGATEESNEWEDVFLDLMKNFTNNSNLTSYYKAGRSFGDISNTAMFQDMDKLFLGVGIMIIYVQLVISKFNWLEARIVLGFVGLLTIGMSFIVGVGLCSLMGVFYGPVHTSLPFLLMGLGIDDMFVILACWEELTEEQKKQPLDKRIGLMLKHAGVSITITSFTDVIAFLIGSSTILPCLESFCIYAAVCVLMIFVFAVTFFTACFVLDQRRVESRRNGLIPFIRHKEDYVPNECSQTNISNSIFQVVYTNIVLTLPGKIIVIAISIICACFALQSACKLEQVFDPDWFIPTNTHLGQYLAAKSIYYPDKGFDAGFYIGPVNYSYEINNIKTAVEKLQVLDNITENVQSWVEPFRKFVAINFHHDIYDEPLDDERFSNFLSKFLMSPYHAKYQANFIFDGVLECGVSAPKIKLSTIDFHFQKFQNPRDHIPGMHSVRRIAENANLTTGEKFSTVWSYFFSVWITDELIEVEVMRNLQLALLCVMLCTIILIADWQICLWIFICVLITMVDVMGFMQRWGLNIDLITCIGLELGIGLCVDYATHVGHTFLTVPTGTRRERSLRTVTSIGSAVLYGGLSTFIGVSMMSFSTALIFQLFFKIFLLVIVFGLFHGVVLLPVILSMIGPSPYTTHSQDLLKEIRGTDPDKEEKVVTEMKSII</sequence>
<keyword evidence="8" id="KW-0539">Nucleus</keyword>
<dbReference type="Proteomes" id="UP001153737">
    <property type="component" value="Chromosome 7"/>
</dbReference>
<dbReference type="CDD" id="cd15574">
    <property type="entry name" value="PHD_AF10_AF17"/>
    <property type="match status" value="1"/>
</dbReference>
<proteinExistence type="inferred from homology"/>
<dbReference type="InterPro" id="IPR049773">
    <property type="entry name" value="AF10-like_CC"/>
</dbReference>
<dbReference type="GO" id="GO:0006355">
    <property type="term" value="P:regulation of DNA-templated transcription"/>
    <property type="evidence" value="ECO:0007669"/>
    <property type="project" value="UniProtKB-ARBA"/>
</dbReference>
<keyword evidence="16" id="KW-1185">Reference proteome</keyword>
<feature type="domain" description="PHD-type" evidence="12">
    <location>
        <begin position="5"/>
        <end position="57"/>
    </location>
</feature>
<dbReference type="GO" id="GO:0031491">
    <property type="term" value="F:nucleosome binding"/>
    <property type="evidence" value="ECO:0007669"/>
    <property type="project" value="UniProtKB-ARBA"/>
</dbReference>
<feature type="transmembrane region" description="Helical" evidence="11">
    <location>
        <begin position="1714"/>
        <end position="1737"/>
    </location>
</feature>
<feature type="region of interest" description="Disordered" evidence="10">
    <location>
        <begin position="377"/>
        <end position="413"/>
    </location>
</feature>
<feature type="transmembrane region" description="Helical" evidence="11">
    <location>
        <begin position="1221"/>
        <end position="1249"/>
    </location>
</feature>
<feature type="domain" description="PHD-type" evidence="14">
    <location>
        <begin position="62"/>
        <end position="181"/>
    </location>
</feature>
<dbReference type="Pfam" id="PF13831">
    <property type="entry name" value="PHD_2"/>
    <property type="match status" value="1"/>
</dbReference>
<evidence type="ECO:0000256" key="3">
    <source>
        <dbReference type="ARBA" id="ARBA00022553"/>
    </source>
</evidence>
<dbReference type="PROSITE" id="PS51805">
    <property type="entry name" value="EPHD"/>
    <property type="match status" value="1"/>
</dbReference>
<evidence type="ECO:0000259" key="13">
    <source>
        <dbReference type="PROSITE" id="PS50156"/>
    </source>
</evidence>
<evidence type="ECO:0000256" key="10">
    <source>
        <dbReference type="SAM" id="MobiDB-lite"/>
    </source>
</evidence>
<dbReference type="CDD" id="cd15672">
    <property type="entry name" value="ePHD_AF10_like"/>
    <property type="match status" value="1"/>
</dbReference>
<dbReference type="PANTHER" id="PTHR10796">
    <property type="entry name" value="PATCHED-RELATED"/>
    <property type="match status" value="1"/>
</dbReference>
<feature type="transmembrane region" description="Helical" evidence="11">
    <location>
        <begin position="1295"/>
        <end position="1317"/>
    </location>
</feature>
<keyword evidence="11" id="KW-0472">Membrane</keyword>
<feature type="region of interest" description="Disordered" evidence="10">
    <location>
        <begin position="524"/>
        <end position="660"/>
    </location>
</feature>
<dbReference type="InterPro" id="IPR013083">
    <property type="entry name" value="Znf_RING/FYVE/PHD"/>
</dbReference>
<keyword evidence="6 9" id="KW-0863">Zinc-finger</keyword>
<dbReference type="InterPro" id="IPR051697">
    <property type="entry name" value="Patched_domain-protein"/>
</dbReference>
<feature type="region of interest" description="Disordered" evidence="10">
    <location>
        <begin position="726"/>
        <end position="748"/>
    </location>
</feature>
<dbReference type="Pfam" id="PF13832">
    <property type="entry name" value="zf-HC5HC2H_2"/>
    <property type="match status" value="1"/>
</dbReference>
<evidence type="ECO:0000256" key="1">
    <source>
        <dbReference type="ARBA" id="ARBA00004123"/>
    </source>
</evidence>
<dbReference type="PROSITE" id="PS50016">
    <property type="entry name" value="ZF_PHD_2"/>
    <property type="match status" value="1"/>
</dbReference>
<evidence type="ECO:0000259" key="12">
    <source>
        <dbReference type="PROSITE" id="PS50016"/>
    </source>
</evidence>
<evidence type="ECO:0000256" key="11">
    <source>
        <dbReference type="SAM" id="Phobius"/>
    </source>
</evidence>
<evidence type="ECO:0000256" key="4">
    <source>
        <dbReference type="ARBA" id="ARBA00022723"/>
    </source>
</evidence>
<keyword evidence="7" id="KW-0862">Zinc</keyword>
<evidence type="ECO:0000313" key="15">
    <source>
        <dbReference type="EMBL" id="CAG9823558.1"/>
    </source>
</evidence>
<accession>A0A9N9SKW9</accession>
<reference evidence="15" key="1">
    <citation type="submission" date="2022-01" db="EMBL/GenBank/DDBJ databases">
        <authorList>
            <person name="King R."/>
        </authorList>
    </citation>
    <scope>NUCLEOTIDE SEQUENCE</scope>
</reference>
<feature type="compositionally biased region" description="Gly residues" evidence="10">
    <location>
        <begin position="737"/>
        <end position="748"/>
    </location>
</feature>
<feature type="compositionally biased region" description="Pro residues" evidence="10">
    <location>
        <begin position="381"/>
        <end position="412"/>
    </location>
</feature>
<dbReference type="SUPFAM" id="SSF57903">
    <property type="entry name" value="FYVE/PHD zinc finger"/>
    <property type="match status" value="1"/>
</dbReference>
<feature type="compositionally biased region" description="Basic and acidic residues" evidence="10">
    <location>
        <begin position="271"/>
        <end position="292"/>
    </location>
</feature>
<reference evidence="15" key="2">
    <citation type="submission" date="2022-10" db="EMBL/GenBank/DDBJ databases">
        <authorList>
            <consortium name="ENA_rothamsted_submissions"/>
            <consortium name="culmorum"/>
            <person name="King R."/>
        </authorList>
    </citation>
    <scope>NUCLEOTIDE SEQUENCE</scope>
</reference>
<dbReference type="EMBL" id="OU896713">
    <property type="protein sequence ID" value="CAG9823558.1"/>
    <property type="molecule type" value="Genomic_DNA"/>
</dbReference>
<feature type="transmembrane region" description="Helical" evidence="11">
    <location>
        <begin position="917"/>
        <end position="935"/>
    </location>
</feature>
<feature type="compositionally biased region" description="Low complexity" evidence="10">
    <location>
        <begin position="234"/>
        <end position="258"/>
    </location>
</feature>
<dbReference type="PROSITE" id="PS50156">
    <property type="entry name" value="SSD"/>
    <property type="match status" value="1"/>
</dbReference>
<evidence type="ECO:0000313" key="16">
    <source>
        <dbReference type="Proteomes" id="UP001153737"/>
    </source>
</evidence>
<dbReference type="GO" id="GO:0042393">
    <property type="term" value="F:histone binding"/>
    <property type="evidence" value="ECO:0007669"/>
    <property type="project" value="UniProtKB-ARBA"/>
</dbReference>
<evidence type="ECO:0000256" key="7">
    <source>
        <dbReference type="ARBA" id="ARBA00022833"/>
    </source>
</evidence>
<keyword evidence="11" id="KW-0812">Transmembrane</keyword>
<organism evidence="15 16">
    <name type="scientific">Phaedon cochleariae</name>
    <name type="common">Mustard beetle</name>
    <dbReference type="NCBI Taxonomy" id="80249"/>
    <lineage>
        <taxon>Eukaryota</taxon>
        <taxon>Metazoa</taxon>
        <taxon>Ecdysozoa</taxon>
        <taxon>Arthropoda</taxon>
        <taxon>Hexapoda</taxon>
        <taxon>Insecta</taxon>
        <taxon>Pterygota</taxon>
        <taxon>Neoptera</taxon>
        <taxon>Endopterygota</taxon>
        <taxon>Coleoptera</taxon>
        <taxon>Polyphaga</taxon>
        <taxon>Cucujiformia</taxon>
        <taxon>Chrysomeloidea</taxon>
        <taxon>Chrysomelidae</taxon>
        <taxon>Chrysomelinae</taxon>
        <taxon>Chrysomelini</taxon>
        <taxon>Phaedon</taxon>
    </lineage>
</organism>
<dbReference type="SMART" id="SM00249">
    <property type="entry name" value="PHD"/>
    <property type="match status" value="2"/>
</dbReference>
<evidence type="ECO:0000256" key="5">
    <source>
        <dbReference type="ARBA" id="ARBA00022737"/>
    </source>
</evidence>
<keyword evidence="4" id="KW-0479">Metal-binding</keyword>
<name>A0A9N9SKW9_PHACE</name>
<dbReference type="InterPro" id="IPR000731">
    <property type="entry name" value="SSD"/>
</dbReference>
<feature type="compositionally biased region" description="Low complexity" evidence="10">
    <location>
        <begin position="623"/>
        <end position="633"/>
    </location>
</feature>
<feature type="region of interest" description="Disordered" evidence="10">
    <location>
        <begin position="188"/>
        <end position="355"/>
    </location>
</feature>
<feature type="region of interest" description="Disordered" evidence="10">
    <location>
        <begin position="846"/>
        <end position="903"/>
    </location>
</feature>
<protein>
    <submittedName>
        <fullName evidence="15">Uncharacterized protein</fullName>
    </submittedName>
</protein>
<dbReference type="SUPFAM" id="SSF82866">
    <property type="entry name" value="Multidrug efflux transporter AcrB transmembrane domain"/>
    <property type="match status" value="2"/>
</dbReference>
<dbReference type="InterPro" id="IPR019786">
    <property type="entry name" value="Zinc_finger_PHD-type_CS"/>
</dbReference>
<dbReference type="InterPro" id="IPR053958">
    <property type="entry name" value="HMGCR/SNAP/NPC1-like_SSD"/>
</dbReference>
<dbReference type="Gene3D" id="1.20.1640.10">
    <property type="entry name" value="Multidrug efflux transporter AcrB transmembrane domain"/>
    <property type="match status" value="2"/>
</dbReference>
<evidence type="ECO:0000256" key="9">
    <source>
        <dbReference type="PROSITE-ProRule" id="PRU00146"/>
    </source>
</evidence>
<dbReference type="FunFam" id="3.30.40.10:FF:000042">
    <property type="entry name" value="protein AF-10 isoform X1"/>
    <property type="match status" value="1"/>
</dbReference>
<comment type="subcellular location">
    <subcellularLocation>
        <location evidence="1">Nucleus</location>
    </subcellularLocation>
</comment>
<dbReference type="PROSITE" id="PS01359">
    <property type="entry name" value="ZF_PHD_1"/>
    <property type="match status" value="1"/>
</dbReference>
<feature type="compositionally biased region" description="Polar residues" evidence="10">
    <location>
        <begin position="858"/>
        <end position="875"/>
    </location>
</feature>
<dbReference type="InterPro" id="IPR049781">
    <property type="entry name" value="AF10/AF17_PHD"/>
</dbReference>
<evidence type="ECO:0000256" key="6">
    <source>
        <dbReference type="ARBA" id="ARBA00022771"/>
    </source>
</evidence>
<feature type="transmembrane region" description="Helical" evidence="11">
    <location>
        <begin position="1743"/>
        <end position="1766"/>
    </location>
</feature>
<dbReference type="InterPro" id="IPR011011">
    <property type="entry name" value="Znf_FYVE_PHD"/>
</dbReference>